<dbReference type="Proteomes" id="UP000284531">
    <property type="component" value="Unassembled WGS sequence"/>
</dbReference>
<keyword evidence="3" id="KW-1185">Reference proteome</keyword>
<reference evidence="2 3" key="1">
    <citation type="submission" date="2018-09" db="EMBL/GenBank/DDBJ databases">
        <title>Genomic Encyclopedia of Archaeal and Bacterial Type Strains, Phase II (KMG-II): from individual species to whole genera.</title>
        <authorList>
            <person name="Goeker M."/>
        </authorList>
    </citation>
    <scope>NUCLEOTIDE SEQUENCE [LARGE SCALE GENOMIC DNA]</scope>
    <source>
        <strain evidence="2 3">DSM 21950</strain>
    </source>
</reference>
<dbReference type="AlphaFoldDB" id="A0A419XA98"/>
<feature type="signal peptide" evidence="1">
    <location>
        <begin position="1"/>
        <end position="21"/>
    </location>
</feature>
<gene>
    <name evidence="2" type="ORF">BXY64_1711</name>
</gene>
<evidence type="ECO:0000313" key="2">
    <source>
        <dbReference type="EMBL" id="RKE04684.1"/>
    </source>
</evidence>
<proteinExistence type="predicted"/>
<protein>
    <recommendedName>
        <fullName evidence="4">Lipoprotein</fullName>
    </recommendedName>
</protein>
<evidence type="ECO:0000313" key="3">
    <source>
        <dbReference type="Proteomes" id="UP000284531"/>
    </source>
</evidence>
<evidence type="ECO:0000256" key="1">
    <source>
        <dbReference type="SAM" id="SignalP"/>
    </source>
</evidence>
<comment type="caution">
    <text evidence="2">The sequence shown here is derived from an EMBL/GenBank/DDBJ whole genome shotgun (WGS) entry which is preliminary data.</text>
</comment>
<dbReference type="RefSeq" id="WP_120239435.1">
    <property type="nucleotide sequence ID" value="NZ_RAPQ01000008.1"/>
</dbReference>
<feature type="chain" id="PRO_5019102999" description="Lipoprotein" evidence="1">
    <location>
        <begin position="22"/>
        <end position="283"/>
    </location>
</feature>
<keyword evidence="1" id="KW-0732">Signal</keyword>
<name>A0A419XA98_9BACT</name>
<sequence length="283" mass="32212">MRKISVVGLLLFLFASCSWNSAGKKEKEIQSENLEYQLMAENTSKMKKIFFVLPSPIETSLLINKSGIVFQKDLLNSTEKLAGYSTSTSRAIALGVYCADLSYSGINEQFQTSIEYLNVTRNLAESLGILRAVDPKKIKLLEDNLTNKELVIDVISEVYMESHEQLREQDRYLLASLMLIGGWVESLYLATQSVKPNEVSHQILIERILDQQLSLESVKSVLSENQSNPVIQPIYKDLLDLERLFKKSIISKNNEMDFYGRVNLEAFEQLILKVNAIRDYIVD</sequence>
<dbReference type="PROSITE" id="PS51257">
    <property type="entry name" value="PROKAR_LIPOPROTEIN"/>
    <property type="match status" value="1"/>
</dbReference>
<dbReference type="EMBL" id="RAPQ01000008">
    <property type="protein sequence ID" value="RKE04684.1"/>
    <property type="molecule type" value="Genomic_DNA"/>
</dbReference>
<organism evidence="2 3">
    <name type="scientific">Marinifilum flexuosum</name>
    <dbReference type="NCBI Taxonomy" id="1117708"/>
    <lineage>
        <taxon>Bacteria</taxon>
        <taxon>Pseudomonadati</taxon>
        <taxon>Bacteroidota</taxon>
        <taxon>Bacteroidia</taxon>
        <taxon>Marinilabiliales</taxon>
        <taxon>Marinifilaceae</taxon>
    </lineage>
</organism>
<evidence type="ECO:0008006" key="4">
    <source>
        <dbReference type="Google" id="ProtNLM"/>
    </source>
</evidence>
<dbReference type="OrthoDB" id="1116284at2"/>
<accession>A0A419XA98</accession>